<dbReference type="EMBL" id="QXFW01000152">
    <property type="protein sequence ID" value="KAE9022864.1"/>
    <property type="molecule type" value="Genomic_DNA"/>
</dbReference>
<sequence>MSIPNTFVTKIRKFDGTGYRLWARHLQLYLEVKEVWAGMQFPTPTAEQLNGE</sequence>
<evidence type="ECO:0000313" key="4">
    <source>
        <dbReference type="Proteomes" id="UP000486351"/>
    </source>
</evidence>
<dbReference type="EMBL" id="QXFY01000165">
    <property type="protein sequence ID" value="KAE9354024.1"/>
    <property type="molecule type" value="Genomic_DNA"/>
</dbReference>
<gene>
    <name evidence="2" type="ORF">PF008_g4725</name>
    <name evidence="1" type="ORF">PF011_g4261</name>
</gene>
<evidence type="ECO:0000313" key="1">
    <source>
        <dbReference type="EMBL" id="KAE9022864.1"/>
    </source>
</evidence>
<evidence type="ECO:0000313" key="3">
    <source>
        <dbReference type="Proteomes" id="UP000460718"/>
    </source>
</evidence>
<evidence type="ECO:0008006" key="5">
    <source>
        <dbReference type="Google" id="ProtNLM"/>
    </source>
</evidence>
<name>A0A6A3M3C3_9STRA</name>
<dbReference type="Proteomes" id="UP000460718">
    <property type="component" value="Unassembled WGS sequence"/>
</dbReference>
<proteinExistence type="predicted"/>
<dbReference type="AlphaFoldDB" id="A0A6A3M3C3"/>
<reference evidence="3 4" key="1">
    <citation type="submission" date="2018-09" db="EMBL/GenBank/DDBJ databases">
        <title>Genomic investigation of the strawberry pathogen Phytophthora fragariae indicates pathogenicity is determined by transcriptional variation in three key races.</title>
        <authorList>
            <person name="Adams T.M."/>
            <person name="Armitage A.D."/>
            <person name="Sobczyk M.K."/>
            <person name="Bates H.J."/>
            <person name="Dunwell J.M."/>
            <person name="Nellist C.F."/>
            <person name="Harrison R.J."/>
        </authorList>
    </citation>
    <scope>NUCLEOTIDE SEQUENCE [LARGE SCALE GENOMIC DNA]</scope>
    <source>
        <strain evidence="2 4">NOV-77</strain>
        <strain evidence="1 3">SCRP245</strain>
    </source>
</reference>
<accession>A0A6A3M3C3</accession>
<evidence type="ECO:0000313" key="2">
    <source>
        <dbReference type="EMBL" id="KAE9354024.1"/>
    </source>
</evidence>
<dbReference type="Proteomes" id="UP000486351">
    <property type="component" value="Unassembled WGS sequence"/>
</dbReference>
<protein>
    <recommendedName>
        <fullName evidence="5">DUF4219 domain-containing protein</fullName>
    </recommendedName>
</protein>
<comment type="caution">
    <text evidence="1">The sequence shown here is derived from an EMBL/GenBank/DDBJ whole genome shotgun (WGS) entry which is preliminary data.</text>
</comment>
<organism evidence="1 3">
    <name type="scientific">Phytophthora fragariae</name>
    <dbReference type="NCBI Taxonomy" id="53985"/>
    <lineage>
        <taxon>Eukaryota</taxon>
        <taxon>Sar</taxon>
        <taxon>Stramenopiles</taxon>
        <taxon>Oomycota</taxon>
        <taxon>Peronosporomycetes</taxon>
        <taxon>Peronosporales</taxon>
        <taxon>Peronosporaceae</taxon>
        <taxon>Phytophthora</taxon>
    </lineage>
</organism>